<evidence type="ECO:0000313" key="4">
    <source>
        <dbReference type="EMBL" id="SKC91107.1"/>
    </source>
</evidence>
<feature type="active site" evidence="1">
    <location>
        <position position="44"/>
    </location>
</feature>
<sequence length="130" mass="14346">MKFDLKVGMMAEVEKVVGEKDTAESFGSGSIKVFATPMMVGLMENASLKSVDPHLPKDYATVGTHLDVKHLAATPVGMKVKAKAELIEIDGKKLKFKIEAYDEKDKIGEGYHSRYIINSPKFIEASKEKL</sequence>
<dbReference type="AlphaFoldDB" id="A0A1T5MS99"/>
<feature type="binding site" evidence="2">
    <location>
        <position position="114"/>
    </location>
    <ligand>
        <name>substrate</name>
    </ligand>
</feature>
<dbReference type="InterPro" id="IPR029069">
    <property type="entry name" value="HotDog_dom_sf"/>
</dbReference>
<dbReference type="Gene3D" id="3.10.129.10">
    <property type="entry name" value="Hotdog Thioesterase"/>
    <property type="match status" value="1"/>
</dbReference>
<keyword evidence="5" id="KW-1185">Reference proteome</keyword>
<feature type="active site" evidence="1">
    <location>
        <position position="70"/>
    </location>
</feature>
<dbReference type="InterPro" id="IPR054485">
    <property type="entry name" value="FlK-like_dom"/>
</dbReference>
<evidence type="ECO:0000259" key="3">
    <source>
        <dbReference type="Pfam" id="PF22636"/>
    </source>
</evidence>
<accession>A0A1T5MS99</accession>
<gene>
    <name evidence="4" type="ORF">SAMN02194393_05259</name>
</gene>
<dbReference type="Pfam" id="PF22636">
    <property type="entry name" value="FlK"/>
    <property type="match status" value="1"/>
</dbReference>
<dbReference type="Proteomes" id="UP000190285">
    <property type="component" value="Unassembled WGS sequence"/>
</dbReference>
<dbReference type="RefSeq" id="WP_079495845.1">
    <property type="nucleotide sequence ID" value="NZ_FUZT01000024.1"/>
</dbReference>
<dbReference type="InterPro" id="IPR025540">
    <property type="entry name" value="FlK"/>
</dbReference>
<dbReference type="EMBL" id="FUZT01000024">
    <property type="protein sequence ID" value="SKC91107.1"/>
    <property type="molecule type" value="Genomic_DNA"/>
</dbReference>
<protein>
    <submittedName>
        <fullName evidence="4">Thioesterase superfamily</fullName>
    </submittedName>
</protein>
<proteinExistence type="predicted"/>
<feature type="domain" description="Fluoroacetyl-CoA-specific thioesterase-like" evidence="3">
    <location>
        <begin position="17"/>
        <end position="119"/>
    </location>
</feature>
<dbReference type="PANTHER" id="PTHR36934:SF1">
    <property type="entry name" value="THIOESTERASE DOMAIN-CONTAINING PROTEIN"/>
    <property type="match status" value="1"/>
</dbReference>
<evidence type="ECO:0000256" key="1">
    <source>
        <dbReference type="PIRSR" id="PIRSR014972-1"/>
    </source>
</evidence>
<evidence type="ECO:0000313" key="5">
    <source>
        <dbReference type="Proteomes" id="UP000190285"/>
    </source>
</evidence>
<name>A0A1T5MS99_9FIRM</name>
<dbReference type="PANTHER" id="PTHR36934">
    <property type="entry name" value="BLR0278 PROTEIN"/>
    <property type="match status" value="1"/>
</dbReference>
<dbReference type="PIRSF" id="PIRSF014972">
    <property type="entry name" value="FlK"/>
    <property type="match status" value="1"/>
</dbReference>
<dbReference type="OrthoDB" id="6902891at2"/>
<feature type="binding site" evidence="2">
    <location>
        <position position="63"/>
    </location>
    <ligand>
        <name>substrate</name>
    </ligand>
</feature>
<feature type="binding site" evidence="2">
    <location>
        <position position="63"/>
    </location>
    <ligand>
        <name>CoA</name>
        <dbReference type="ChEBI" id="CHEBI:57287"/>
    </ligand>
</feature>
<reference evidence="4 5" key="1">
    <citation type="submission" date="2017-02" db="EMBL/GenBank/DDBJ databases">
        <authorList>
            <person name="Peterson S.W."/>
        </authorList>
    </citation>
    <scope>NUCLEOTIDE SEQUENCE [LARGE SCALE GENOMIC DNA]</scope>
    <source>
        <strain evidence="4 5">M1</strain>
    </source>
</reference>
<dbReference type="STRING" id="36842.SAMN02194393_05259"/>
<evidence type="ECO:0000256" key="2">
    <source>
        <dbReference type="PIRSR" id="PIRSR014972-2"/>
    </source>
</evidence>
<dbReference type="SUPFAM" id="SSF54637">
    <property type="entry name" value="Thioesterase/thiol ester dehydrase-isomerase"/>
    <property type="match status" value="1"/>
</dbReference>
<organism evidence="4 5">
    <name type="scientific">Maledivibacter halophilus</name>
    <dbReference type="NCBI Taxonomy" id="36842"/>
    <lineage>
        <taxon>Bacteria</taxon>
        <taxon>Bacillati</taxon>
        <taxon>Bacillota</taxon>
        <taxon>Clostridia</taxon>
        <taxon>Peptostreptococcales</taxon>
        <taxon>Caminicellaceae</taxon>
        <taxon>Maledivibacter</taxon>
    </lineage>
</organism>
<feature type="active site" evidence="1">
    <location>
        <position position="36"/>
    </location>
</feature>